<name>A0A0F8ZCS2_9ZZZZ</name>
<evidence type="ECO:0000313" key="1">
    <source>
        <dbReference type="EMBL" id="KKK83730.1"/>
    </source>
</evidence>
<feature type="non-terminal residue" evidence="1">
    <location>
        <position position="47"/>
    </location>
</feature>
<sequence>MFVDFFYHLRDFGLKTSSTEWLALMQALDGGHARADLNTFYHLARCL</sequence>
<proteinExistence type="predicted"/>
<accession>A0A0F8ZCS2</accession>
<comment type="caution">
    <text evidence="1">The sequence shown here is derived from an EMBL/GenBank/DDBJ whole genome shotgun (WGS) entry which is preliminary data.</text>
</comment>
<gene>
    <name evidence="1" type="ORF">LCGC14_2790420</name>
</gene>
<dbReference type="AlphaFoldDB" id="A0A0F8ZCS2"/>
<dbReference type="EMBL" id="LAZR01052086">
    <property type="protein sequence ID" value="KKK83730.1"/>
    <property type="molecule type" value="Genomic_DNA"/>
</dbReference>
<organism evidence="1">
    <name type="scientific">marine sediment metagenome</name>
    <dbReference type="NCBI Taxonomy" id="412755"/>
    <lineage>
        <taxon>unclassified sequences</taxon>
        <taxon>metagenomes</taxon>
        <taxon>ecological metagenomes</taxon>
    </lineage>
</organism>
<protein>
    <submittedName>
        <fullName evidence="1">Uncharacterized protein</fullName>
    </submittedName>
</protein>
<reference evidence="1" key="1">
    <citation type="journal article" date="2015" name="Nature">
        <title>Complex archaea that bridge the gap between prokaryotes and eukaryotes.</title>
        <authorList>
            <person name="Spang A."/>
            <person name="Saw J.H."/>
            <person name="Jorgensen S.L."/>
            <person name="Zaremba-Niedzwiedzka K."/>
            <person name="Martijn J."/>
            <person name="Lind A.E."/>
            <person name="van Eijk R."/>
            <person name="Schleper C."/>
            <person name="Guy L."/>
            <person name="Ettema T.J."/>
        </authorList>
    </citation>
    <scope>NUCLEOTIDE SEQUENCE</scope>
</reference>